<organism evidence="1 2">
    <name type="scientific">Cucumis melo var. makuwa</name>
    <name type="common">Oriental melon</name>
    <dbReference type="NCBI Taxonomy" id="1194695"/>
    <lineage>
        <taxon>Eukaryota</taxon>
        <taxon>Viridiplantae</taxon>
        <taxon>Streptophyta</taxon>
        <taxon>Embryophyta</taxon>
        <taxon>Tracheophyta</taxon>
        <taxon>Spermatophyta</taxon>
        <taxon>Magnoliopsida</taxon>
        <taxon>eudicotyledons</taxon>
        <taxon>Gunneridae</taxon>
        <taxon>Pentapetalae</taxon>
        <taxon>rosids</taxon>
        <taxon>fabids</taxon>
        <taxon>Cucurbitales</taxon>
        <taxon>Cucurbitaceae</taxon>
        <taxon>Benincaseae</taxon>
        <taxon>Cucumis</taxon>
    </lineage>
</organism>
<dbReference type="AlphaFoldDB" id="A0A5A7VAV7"/>
<comment type="caution">
    <text evidence="1">The sequence shown here is derived from an EMBL/GenBank/DDBJ whole genome shotgun (WGS) entry which is preliminary data.</text>
</comment>
<dbReference type="STRING" id="1194695.A0A5A7VAV7"/>
<sequence>MVEDAQQEAHNLDLLEKETAVILKNANLKHQEAIKQGQEEIQMCAREIVSCVDYVSQYKEFIGSKISDMKSYLSNTAVGISEAYKNSSPALLS</sequence>
<gene>
    <name evidence="1" type="ORF">E6C27_scaffold82G00320</name>
</gene>
<reference evidence="1 2" key="1">
    <citation type="submission" date="2019-08" db="EMBL/GenBank/DDBJ databases">
        <title>Draft genome sequences of two oriental melons (Cucumis melo L. var makuwa).</title>
        <authorList>
            <person name="Kwon S.-Y."/>
        </authorList>
    </citation>
    <scope>NUCLEOTIDE SEQUENCE [LARGE SCALE GENOMIC DNA]</scope>
    <source>
        <strain evidence="2">cv. SW 3</strain>
        <tissue evidence="1">Leaf</tissue>
    </source>
</reference>
<dbReference type="Proteomes" id="UP000321393">
    <property type="component" value="Unassembled WGS sequence"/>
</dbReference>
<dbReference type="PANTHER" id="PTHR46681:SF1">
    <property type="entry name" value="KINETOCHORE PROTEIN NDC80 HOMOLOG"/>
    <property type="match status" value="1"/>
</dbReference>
<accession>A0A5A7VAV7</accession>
<proteinExistence type="predicted"/>
<evidence type="ECO:0000313" key="1">
    <source>
        <dbReference type="EMBL" id="KAA0064728.1"/>
    </source>
</evidence>
<dbReference type="PANTHER" id="PTHR46681">
    <property type="entry name" value="KINETOCHORE PROTEIN NDC80 HOMOLOG"/>
    <property type="match status" value="1"/>
</dbReference>
<dbReference type="InterPro" id="IPR055307">
    <property type="entry name" value="NDC80_plants"/>
</dbReference>
<dbReference type="OrthoDB" id="7459479at2759"/>
<name>A0A5A7VAV7_CUCMM</name>
<evidence type="ECO:0000313" key="2">
    <source>
        <dbReference type="Proteomes" id="UP000321393"/>
    </source>
</evidence>
<protein>
    <submittedName>
        <fullName evidence="1">Kinetochore protein NDC80-like protein</fullName>
    </submittedName>
</protein>
<dbReference type="EMBL" id="SSTE01001846">
    <property type="protein sequence ID" value="KAA0064728.1"/>
    <property type="molecule type" value="Genomic_DNA"/>
</dbReference>